<accession>A0AAE0MK72</accession>
<name>A0AAE0MK72_9PEZI</name>
<dbReference type="GO" id="GO:0050661">
    <property type="term" value="F:NADP binding"/>
    <property type="evidence" value="ECO:0007669"/>
    <property type="project" value="InterPro"/>
</dbReference>
<keyword evidence="2" id="KW-0285">Flavoprotein</keyword>
<evidence type="ECO:0008006" key="9">
    <source>
        <dbReference type="Google" id="ProtNLM"/>
    </source>
</evidence>
<dbReference type="PANTHER" id="PTHR23023">
    <property type="entry name" value="DIMETHYLANILINE MONOOXYGENASE"/>
    <property type="match status" value="1"/>
</dbReference>
<keyword evidence="4" id="KW-0521">NADP</keyword>
<comment type="caution">
    <text evidence="7">The sequence shown here is derived from an EMBL/GenBank/DDBJ whole genome shotgun (WGS) entry which is preliminary data.</text>
</comment>
<dbReference type="InterPro" id="IPR000960">
    <property type="entry name" value="Flavin_mOase"/>
</dbReference>
<dbReference type="GO" id="GO:0004499">
    <property type="term" value="F:N,N-dimethylaniline monooxygenase activity"/>
    <property type="evidence" value="ECO:0007669"/>
    <property type="project" value="InterPro"/>
</dbReference>
<gene>
    <name evidence="7" type="ORF">B0T19DRAFT_146374</name>
</gene>
<dbReference type="EMBL" id="JAUEPO010000002">
    <property type="protein sequence ID" value="KAK3334114.1"/>
    <property type="molecule type" value="Genomic_DNA"/>
</dbReference>
<evidence type="ECO:0000256" key="2">
    <source>
        <dbReference type="ARBA" id="ARBA00022630"/>
    </source>
</evidence>
<feature type="transmembrane region" description="Helical" evidence="6">
    <location>
        <begin position="570"/>
        <end position="594"/>
    </location>
</feature>
<dbReference type="PRINTS" id="PR00370">
    <property type="entry name" value="FMOXYGENASE"/>
</dbReference>
<proteinExistence type="inferred from homology"/>
<keyword evidence="3" id="KW-0274">FAD</keyword>
<keyword evidence="8" id="KW-1185">Reference proteome</keyword>
<dbReference type="InterPro" id="IPR036188">
    <property type="entry name" value="FAD/NAD-bd_sf"/>
</dbReference>
<organism evidence="7 8">
    <name type="scientific">Cercophora scortea</name>
    <dbReference type="NCBI Taxonomy" id="314031"/>
    <lineage>
        <taxon>Eukaryota</taxon>
        <taxon>Fungi</taxon>
        <taxon>Dikarya</taxon>
        <taxon>Ascomycota</taxon>
        <taxon>Pezizomycotina</taxon>
        <taxon>Sordariomycetes</taxon>
        <taxon>Sordariomycetidae</taxon>
        <taxon>Sordariales</taxon>
        <taxon>Lasiosphaeriaceae</taxon>
        <taxon>Cercophora</taxon>
    </lineage>
</organism>
<dbReference type="Pfam" id="PF00743">
    <property type="entry name" value="FMO-like"/>
    <property type="match status" value="1"/>
</dbReference>
<keyword evidence="6" id="KW-0812">Transmembrane</keyword>
<dbReference type="AlphaFoldDB" id="A0AAE0MK72"/>
<comment type="similarity">
    <text evidence="1">Belongs to the FMO family.</text>
</comment>
<reference evidence="7" key="2">
    <citation type="submission" date="2023-06" db="EMBL/GenBank/DDBJ databases">
        <authorList>
            <consortium name="Lawrence Berkeley National Laboratory"/>
            <person name="Haridas S."/>
            <person name="Hensen N."/>
            <person name="Bonometti L."/>
            <person name="Westerberg I."/>
            <person name="Brannstrom I.O."/>
            <person name="Guillou S."/>
            <person name="Cros-Aarteil S."/>
            <person name="Calhoun S."/>
            <person name="Kuo A."/>
            <person name="Mondo S."/>
            <person name="Pangilinan J."/>
            <person name="Riley R."/>
            <person name="Labutti K."/>
            <person name="Andreopoulos B."/>
            <person name="Lipzen A."/>
            <person name="Chen C."/>
            <person name="Yanf M."/>
            <person name="Daum C."/>
            <person name="Ng V."/>
            <person name="Clum A."/>
            <person name="Steindorff A."/>
            <person name="Ohm R."/>
            <person name="Martin F."/>
            <person name="Silar P."/>
            <person name="Natvig D."/>
            <person name="Lalanne C."/>
            <person name="Gautier V."/>
            <person name="Ament-Velasquez S.L."/>
            <person name="Kruys A."/>
            <person name="Hutchinson M.I."/>
            <person name="Powell A.J."/>
            <person name="Barry K."/>
            <person name="Miller A.N."/>
            <person name="Grigoriev I.V."/>
            <person name="Debuchy R."/>
            <person name="Gladieux P."/>
            <person name="Thoren M.H."/>
            <person name="Johannesson H."/>
        </authorList>
    </citation>
    <scope>NUCLEOTIDE SEQUENCE</scope>
    <source>
        <strain evidence="7">SMH4131-1</strain>
    </source>
</reference>
<evidence type="ECO:0000256" key="5">
    <source>
        <dbReference type="ARBA" id="ARBA00023002"/>
    </source>
</evidence>
<reference evidence="7" key="1">
    <citation type="journal article" date="2023" name="Mol. Phylogenet. Evol.">
        <title>Genome-scale phylogeny and comparative genomics of the fungal order Sordariales.</title>
        <authorList>
            <person name="Hensen N."/>
            <person name="Bonometti L."/>
            <person name="Westerberg I."/>
            <person name="Brannstrom I.O."/>
            <person name="Guillou S."/>
            <person name="Cros-Aarteil S."/>
            <person name="Calhoun S."/>
            <person name="Haridas S."/>
            <person name="Kuo A."/>
            <person name="Mondo S."/>
            <person name="Pangilinan J."/>
            <person name="Riley R."/>
            <person name="LaButti K."/>
            <person name="Andreopoulos B."/>
            <person name="Lipzen A."/>
            <person name="Chen C."/>
            <person name="Yan M."/>
            <person name="Daum C."/>
            <person name="Ng V."/>
            <person name="Clum A."/>
            <person name="Steindorff A."/>
            <person name="Ohm R.A."/>
            <person name="Martin F."/>
            <person name="Silar P."/>
            <person name="Natvig D.O."/>
            <person name="Lalanne C."/>
            <person name="Gautier V."/>
            <person name="Ament-Velasquez S.L."/>
            <person name="Kruys A."/>
            <person name="Hutchinson M.I."/>
            <person name="Powell A.J."/>
            <person name="Barry K."/>
            <person name="Miller A.N."/>
            <person name="Grigoriev I.V."/>
            <person name="Debuchy R."/>
            <person name="Gladieux P."/>
            <person name="Hiltunen Thoren M."/>
            <person name="Johannesson H."/>
        </authorList>
    </citation>
    <scope>NUCLEOTIDE SEQUENCE</scope>
    <source>
        <strain evidence="7">SMH4131-1</strain>
    </source>
</reference>
<keyword evidence="6" id="KW-1133">Transmembrane helix</keyword>
<keyword evidence="5" id="KW-0560">Oxidoreductase</keyword>
<evidence type="ECO:0000256" key="3">
    <source>
        <dbReference type="ARBA" id="ARBA00022827"/>
    </source>
</evidence>
<dbReference type="SUPFAM" id="SSF51905">
    <property type="entry name" value="FAD/NAD(P)-binding domain"/>
    <property type="match status" value="1"/>
</dbReference>
<dbReference type="Gene3D" id="3.50.50.60">
    <property type="entry name" value="FAD/NAD(P)-binding domain"/>
    <property type="match status" value="3"/>
</dbReference>
<evidence type="ECO:0000256" key="6">
    <source>
        <dbReference type="SAM" id="Phobius"/>
    </source>
</evidence>
<keyword evidence="6" id="KW-0472">Membrane</keyword>
<evidence type="ECO:0000313" key="8">
    <source>
        <dbReference type="Proteomes" id="UP001286456"/>
    </source>
</evidence>
<dbReference type="InterPro" id="IPR050346">
    <property type="entry name" value="FMO-like"/>
</dbReference>
<sequence length="630" mass="70241">MKVAVIGAGPSGLVTLKYLLSSHSFLGTEPIEARLFESEGAIGGTFYARTYEDAELVSSKQLTTFSDFRPRDDDPDFLSAKRYLEYLHEYCSHFQLWPHIHLSTPVQSVTRDHLGKHTVTYLNATTGEQSSWECDAIAVCSGLHVTPNVPDIPGIENIPIRMHSSEFKTRAQFGVGKTVLVLGSGETGADVAYMAVTSPTKRVVMCHRNGFHFAPKRNLNPAILPILGGKASPKLTIPLDNSRGSLFDTAYVHPLLRDHTALWTFYDIYVKSILWTTTGTSGGLDQIVGTPSPEKNHVSKIFFNKSSKASAYISAPYRHLSNTPLNRLRRALIQNPIPDTGGRHIDLAPWPKTITPSGVVRFRPTPSRPEWHRIKDETIIPDMVVFCTGYRQEFSFFAAHNDDTKTGNGERGRRYPVASEANVRDIWKRDDPTVGFIGFVRPSLGAIPPIAEMQAQLWVLHLLAPSRLPRTLESNDEPHYRLVPVPGRRVNYGVDHESYVYQLALDMDAAAGAGEVCGMGGWRLPLAWALGANVNTKFRLRGPWRWEGAVGVLEGEVWGVVTRRRLFYDLFLLSILPMAIFGPLSLLVWIYATVREFLFGARRRENMNARVLLPSVKQAGSLSWVDGKVL</sequence>
<evidence type="ECO:0000313" key="7">
    <source>
        <dbReference type="EMBL" id="KAK3334114.1"/>
    </source>
</evidence>
<dbReference type="GO" id="GO:0050660">
    <property type="term" value="F:flavin adenine dinucleotide binding"/>
    <property type="evidence" value="ECO:0007669"/>
    <property type="project" value="InterPro"/>
</dbReference>
<dbReference type="PIRSF" id="PIRSF000332">
    <property type="entry name" value="FMO"/>
    <property type="match status" value="1"/>
</dbReference>
<protein>
    <recommendedName>
        <fullName evidence="9">Dimethylaniline monooxygenase</fullName>
    </recommendedName>
</protein>
<dbReference type="Proteomes" id="UP001286456">
    <property type="component" value="Unassembled WGS sequence"/>
</dbReference>
<evidence type="ECO:0000256" key="4">
    <source>
        <dbReference type="ARBA" id="ARBA00022857"/>
    </source>
</evidence>
<dbReference type="InterPro" id="IPR020946">
    <property type="entry name" value="Flavin_mOase-like"/>
</dbReference>
<evidence type="ECO:0000256" key="1">
    <source>
        <dbReference type="ARBA" id="ARBA00009183"/>
    </source>
</evidence>